<comment type="caution">
    <text evidence="1">The sequence shown here is derived from an EMBL/GenBank/DDBJ whole genome shotgun (WGS) entry which is preliminary data.</text>
</comment>
<proteinExistence type="predicted"/>
<keyword evidence="2" id="KW-1185">Reference proteome</keyword>
<dbReference type="EMBL" id="LGTC01000001">
    <property type="protein sequence ID" value="KNY30166.1"/>
    <property type="molecule type" value="Genomic_DNA"/>
</dbReference>
<sequence>MLFFKGDGKIYKVIFFNLSKVIWMNTSDDKLLNEIFNKLKDSSPKSTLSDLISIINRYGIAYKYIHNLDSVVGKIDGEYKLY</sequence>
<accession>A0A0L6JWC3</accession>
<protein>
    <submittedName>
        <fullName evidence="1">Uncharacterized protein</fullName>
    </submittedName>
</protein>
<organism evidence="1 2">
    <name type="scientific">Pseudobacteroides cellulosolvens ATCC 35603 = DSM 2933</name>
    <dbReference type="NCBI Taxonomy" id="398512"/>
    <lineage>
        <taxon>Bacteria</taxon>
        <taxon>Bacillati</taxon>
        <taxon>Bacillota</taxon>
        <taxon>Clostridia</taxon>
        <taxon>Eubacteriales</taxon>
        <taxon>Oscillospiraceae</taxon>
        <taxon>Pseudobacteroides</taxon>
    </lineage>
</organism>
<dbReference type="RefSeq" id="WP_036945302.1">
    <property type="nucleotide sequence ID" value="NZ_JQKC01000047.1"/>
</dbReference>
<reference evidence="2" key="1">
    <citation type="submission" date="2015-07" db="EMBL/GenBank/DDBJ databases">
        <title>Near-Complete Genome Sequence of the Cellulolytic Bacterium Bacteroides (Pseudobacteroides) cellulosolvens ATCC 35603.</title>
        <authorList>
            <person name="Dassa B."/>
            <person name="Utturkar S.M."/>
            <person name="Klingeman D.M."/>
            <person name="Hurt R.A."/>
            <person name="Keller M."/>
            <person name="Xu J."/>
            <person name="Reddy Y.H.K."/>
            <person name="Borovok I."/>
            <person name="Grinberg I.R."/>
            <person name="Lamed R."/>
            <person name="Zhivin O."/>
            <person name="Bayer E.A."/>
            <person name="Brown S.D."/>
        </authorList>
    </citation>
    <scope>NUCLEOTIDE SEQUENCE [LARGE SCALE GENOMIC DNA]</scope>
    <source>
        <strain evidence="2">DSM 2933</strain>
    </source>
</reference>
<evidence type="ECO:0000313" key="2">
    <source>
        <dbReference type="Proteomes" id="UP000036923"/>
    </source>
</evidence>
<dbReference type="Proteomes" id="UP000036923">
    <property type="component" value="Unassembled WGS sequence"/>
</dbReference>
<evidence type="ECO:0000313" key="1">
    <source>
        <dbReference type="EMBL" id="KNY30166.1"/>
    </source>
</evidence>
<gene>
    <name evidence="1" type="ORF">Bccel_5443</name>
</gene>
<dbReference type="AlphaFoldDB" id="A0A0L6JWC3"/>
<name>A0A0L6JWC3_9FIRM</name>